<evidence type="ECO:0008006" key="3">
    <source>
        <dbReference type="Google" id="ProtNLM"/>
    </source>
</evidence>
<dbReference type="Gene3D" id="3.30.900.20">
    <property type="match status" value="1"/>
</dbReference>
<dbReference type="InterPro" id="IPR009511">
    <property type="entry name" value="MAD1/Cdc20-bound-Mad2-bd"/>
</dbReference>
<organism evidence="1 2">
    <name type="scientific">Plutella xylostella</name>
    <name type="common">Diamondback moth</name>
    <name type="synonym">Plutella maculipennis</name>
    <dbReference type="NCBI Taxonomy" id="51655"/>
    <lineage>
        <taxon>Eukaryota</taxon>
        <taxon>Metazoa</taxon>
        <taxon>Ecdysozoa</taxon>
        <taxon>Arthropoda</taxon>
        <taxon>Hexapoda</taxon>
        <taxon>Insecta</taxon>
        <taxon>Pterygota</taxon>
        <taxon>Neoptera</taxon>
        <taxon>Endopterygota</taxon>
        <taxon>Lepidoptera</taxon>
        <taxon>Glossata</taxon>
        <taxon>Ditrysia</taxon>
        <taxon>Yponomeutoidea</taxon>
        <taxon>Plutellidae</taxon>
        <taxon>Plutella</taxon>
    </lineage>
</organism>
<evidence type="ECO:0000313" key="1">
    <source>
        <dbReference type="EMBL" id="KAG7297987.1"/>
    </source>
</evidence>
<gene>
    <name evidence="1" type="ORF">JYU34_018747</name>
</gene>
<reference evidence="1 2" key="1">
    <citation type="submission" date="2021-06" db="EMBL/GenBank/DDBJ databases">
        <title>A haploid diamondback moth (Plutella xylostella L.) genome assembly resolves 31 chromosomes and identifies a diamide resistance mutation.</title>
        <authorList>
            <person name="Ward C.M."/>
            <person name="Perry K.D."/>
            <person name="Baker G."/>
            <person name="Powis K."/>
            <person name="Heckel D.G."/>
            <person name="Baxter S.W."/>
        </authorList>
    </citation>
    <scope>NUCLEOTIDE SEQUENCE [LARGE SCALE GENOMIC DNA]</scope>
    <source>
        <strain evidence="1 2">LV</strain>
        <tissue evidence="1">Single pupa</tissue>
    </source>
</reference>
<proteinExistence type="predicted"/>
<evidence type="ECO:0000313" key="2">
    <source>
        <dbReference type="Proteomes" id="UP000823941"/>
    </source>
</evidence>
<sequence length="284" mass="31958">MNVKEVNIALNVGDQLTSTSCGHVVVELIKFIAYQRLQIPYTYQWLKQIVNKKILSEDCSVKGNLQSERHFRIVSTALHNLDSMLKSLLLEISGASMPQEVCITLGATPVTCKEVYRFILPTLCHKPQCQSELILKDNKLQTSVFRLVTSEDLSQAFSSPLPPTNMHVFLKKKLIRQQTELIVNSDNFLPASGSRIPKSSRVFVIDFRAQNEENVSCCNEFAIFGDGLSDVMAKLQVTGNTEDAEFCKIQSTDEVKWYQSTYVMKGFKDCVINGSSVTNTWIES</sequence>
<name>A0ABQ7PYE3_PLUXY</name>
<dbReference type="PANTHER" id="PTHR15681:SF1">
    <property type="entry name" value="MAD2L1-BINDING PROTEIN"/>
    <property type="match status" value="1"/>
</dbReference>
<keyword evidence="2" id="KW-1185">Reference proteome</keyword>
<dbReference type="InterPro" id="IPR053729">
    <property type="entry name" value="MAD2L1BP_domain_sf"/>
</dbReference>
<dbReference type="Pfam" id="PF06581">
    <property type="entry name" value="p31comet"/>
    <property type="match status" value="1"/>
</dbReference>
<dbReference type="PANTHER" id="PTHR15681">
    <property type="entry name" value="MAD2L1-BINDING PROTEIN"/>
    <property type="match status" value="1"/>
</dbReference>
<accession>A0ABQ7PYE3</accession>
<protein>
    <recommendedName>
        <fullName evidence="3">MAD2L1-binding protein</fullName>
    </recommendedName>
</protein>
<comment type="caution">
    <text evidence="1">The sequence shown here is derived from an EMBL/GenBank/DDBJ whole genome shotgun (WGS) entry which is preliminary data.</text>
</comment>
<dbReference type="EMBL" id="JAHIBW010000025">
    <property type="protein sequence ID" value="KAG7297987.1"/>
    <property type="molecule type" value="Genomic_DNA"/>
</dbReference>
<dbReference type="Proteomes" id="UP000823941">
    <property type="component" value="Chromosome 25"/>
</dbReference>